<gene>
    <name evidence="3" type="ORF">GCM10023086_75450</name>
</gene>
<accession>A0ABP8HJ49</accession>
<keyword evidence="4" id="KW-1185">Reference proteome</keyword>
<reference evidence="4" key="1">
    <citation type="journal article" date="2019" name="Int. J. Syst. Evol. Microbiol.">
        <title>The Global Catalogue of Microorganisms (GCM) 10K type strain sequencing project: providing services to taxonomists for standard genome sequencing and annotation.</title>
        <authorList>
            <consortium name="The Broad Institute Genomics Platform"/>
            <consortium name="The Broad Institute Genome Sequencing Center for Infectious Disease"/>
            <person name="Wu L."/>
            <person name="Ma J."/>
        </authorList>
    </citation>
    <scope>NUCLEOTIDE SEQUENCE [LARGE SCALE GENOMIC DNA]</scope>
    <source>
        <strain evidence="4">JCM 31290</strain>
    </source>
</reference>
<feature type="chain" id="PRO_5045825277" description="Lipoprotein" evidence="2">
    <location>
        <begin position="26"/>
        <end position="309"/>
    </location>
</feature>
<comment type="caution">
    <text evidence="3">The sequence shown here is derived from an EMBL/GenBank/DDBJ whole genome shotgun (WGS) entry which is preliminary data.</text>
</comment>
<dbReference type="Proteomes" id="UP001501115">
    <property type="component" value="Unassembled WGS sequence"/>
</dbReference>
<dbReference type="RefSeq" id="WP_345666259.1">
    <property type="nucleotide sequence ID" value="NZ_BAABET010000018.1"/>
</dbReference>
<evidence type="ECO:0000313" key="3">
    <source>
        <dbReference type="EMBL" id="GAA4340084.1"/>
    </source>
</evidence>
<feature type="compositionally biased region" description="Polar residues" evidence="1">
    <location>
        <begin position="30"/>
        <end position="45"/>
    </location>
</feature>
<evidence type="ECO:0000256" key="1">
    <source>
        <dbReference type="SAM" id="MobiDB-lite"/>
    </source>
</evidence>
<organism evidence="3 4">
    <name type="scientific">Streptomyces venetus</name>
    <dbReference type="NCBI Taxonomy" id="1701086"/>
    <lineage>
        <taxon>Bacteria</taxon>
        <taxon>Bacillati</taxon>
        <taxon>Actinomycetota</taxon>
        <taxon>Actinomycetes</taxon>
        <taxon>Kitasatosporales</taxon>
        <taxon>Streptomycetaceae</taxon>
        <taxon>Streptomyces</taxon>
    </lineage>
</organism>
<evidence type="ECO:0008006" key="5">
    <source>
        <dbReference type="Google" id="ProtNLM"/>
    </source>
</evidence>
<protein>
    <recommendedName>
        <fullName evidence="5">Lipoprotein</fullName>
    </recommendedName>
</protein>
<keyword evidence="2" id="KW-0732">Signal</keyword>
<proteinExistence type="predicted"/>
<evidence type="ECO:0000256" key="2">
    <source>
        <dbReference type="SAM" id="SignalP"/>
    </source>
</evidence>
<feature type="signal peptide" evidence="2">
    <location>
        <begin position="1"/>
        <end position="25"/>
    </location>
</feature>
<name>A0ABP8HJ49_9ACTN</name>
<sequence>MVKRRLSLWLAGVCLLALGCESDHDAPEASPTTSVTHTSLGAQTPSSSARDLLLAKQFDMLTGGDGGVDIDCHTSLLRLIMQGHPLDRPLAWVSSSHDKVELRPQDSVALCLYRLPKSKPITVTVKAGDRTNTTKVKLVAQSDASEPSKDPLIDGRRVDVWDIGDSLLQSPTWTFFPSDPAFNAIALSGQLTLTASAGDVRTTYEVPLHWDQGAAALEGWERTRKMTLYGYPAGARVPVGLYRVTGFDHAVLERQVGQVTMPRARIAVFTIPQDVLRIVRTEHESGKDFYCLATPEVEGCVTYPPPAAS</sequence>
<feature type="region of interest" description="Disordered" evidence="1">
    <location>
        <begin position="26"/>
        <end position="45"/>
    </location>
</feature>
<evidence type="ECO:0000313" key="4">
    <source>
        <dbReference type="Proteomes" id="UP001501115"/>
    </source>
</evidence>
<dbReference type="EMBL" id="BAABET010000018">
    <property type="protein sequence ID" value="GAA4340084.1"/>
    <property type="molecule type" value="Genomic_DNA"/>
</dbReference>
<dbReference type="PROSITE" id="PS51257">
    <property type="entry name" value="PROKAR_LIPOPROTEIN"/>
    <property type="match status" value="1"/>
</dbReference>